<comment type="caution">
    <text evidence="3">The sequence shown here is derived from an EMBL/GenBank/DDBJ whole genome shotgun (WGS) entry which is preliminary data.</text>
</comment>
<feature type="region of interest" description="Disordered" evidence="1">
    <location>
        <begin position="1"/>
        <end position="136"/>
    </location>
</feature>
<organism evidence="3 4">
    <name type="scientific">Steccherinum ochraceum</name>
    <dbReference type="NCBI Taxonomy" id="92696"/>
    <lineage>
        <taxon>Eukaryota</taxon>
        <taxon>Fungi</taxon>
        <taxon>Dikarya</taxon>
        <taxon>Basidiomycota</taxon>
        <taxon>Agaricomycotina</taxon>
        <taxon>Agaricomycetes</taxon>
        <taxon>Polyporales</taxon>
        <taxon>Steccherinaceae</taxon>
        <taxon>Steccherinum</taxon>
    </lineage>
</organism>
<feature type="compositionally biased region" description="Low complexity" evidence="1">
    <location>
        <begin position="257"/>
        <end position="271"/>
    </location>
</feature>
<feature type="region of interest" description="Disordered" evidence="1">
    <location>
        <begin position="512"/>
        <end position="541"/>
    </location>
</feature>
<evidence type="ECO:0008006" key="5">
    <source>
        <dbReference type="Google" id="ProtNLM"/>
    </source>
</evidence>
<dbReference type="Proteomes" id="UP000292702">
    <property type="component" value="Unassembled WGS sequence"/>
</dbReference>
<keyword evidence="2" id="KW-0812">Transmembrane</keyword>
<feature type="region of interest" description="Disordered" evidence="1">
    <location>
        <begin position="649"/>
        <end position="679"/>
    </location>
</feature>
<protein>
    <recommendedName>
        <fullName evidence="5">SAM domain-containing protein</fullName>
    </recommendedName>
</protein>
<name>A0A4R0R8A1_9APHY</name>
<feature type="compositionally biased region" description="Low complexity" evidence="1">
    <location>
        <begin position="10"/>
        <end position="19"/>
    </location>
</feature>
<feature type="region of interest" description="Disordered" evidence="1">
    <location>
        <begin position="250"/>
        <end position="315"/>
    </location>
</feature>
<sequence length="712" mass="76365">MPAASPAPSPSYSSFSSPSPRNPDLSPNPHPYAIKTTSTALLSRSNSSGFNTNAARNHYVPLSPSPTRTRSSTGKHRSSKSQYVPEASPTKAPRPLPTPPPFPSTAPEGPVDSQDIHKTRRSRRADTLPSAPAPFNPLPAIPSSIVDLPSNPKLWTPSELSSYLATALRVTSQSKAPNSMEVVLPARVAKDVAGFVREMRITGRTFLRLNDNDLTVMGVNKKWREALLLASRNLRQNVLKGRIWGPDLDPDLEDIISPPSSQAGSTSSSPSRPLPNPPIYSNHTYSSSSESLDSVDADPSGPEGRPRRHRNGRVRGMVATFERSGSFSSDAGSLDEGKPGVDLVAHWRNEAMQNGDDDDALSISSRSSPEPGDTTFTAESTAADIDDSFVKDSAAVEEEPSIEELLTSAELSGDPRRNSWNPKRASWGARAWEEMELSQGITVKRLPTDEVVNGGDTIVANGSRNGSGKSSGRGTRGRGREDRRIVTAIFAPSAASQEPQLPVLEHVAAESEPVRPLPPVPASQPSVDEHYTGPRDTQSAAEVYTPNERVLMAELADTRALLEVFRTRLETVEQRMSALEERELPIPSDAAPHVPVALAADGCTRCQDKSVEFEPQSYDADVPEPTLGSVILSSASSLLPPFMTSATSSSSAVARRSRNSVRHSAGDVDTPEGREHEPASVSDIPSYVLLVGIGVCAVVLRVVLKRVGGRRG</sequence>
<proteinExistence type="predicted"/>
<evidence type="ECO:0000313" key="4">
    <source>
        <dbReference type="Proteomes" id="UP000292702"/>
    </source>
</evidence>
<dbReference type="OrthoDB" id="2425321at2759"/>
<dbReference type="AlphaFoldDB" id="A0A4R0R8A1"/>
<feature type="transmembrane region" description="Helical" evidence="2">
    <location>
        <begin position="684"/>
        <end position="704"/>
    </location>
</feature>
<evidence type="ECO:0000313" key="3">
    <source>
        <dbReference type="EMBL" id="TCD61345.1"/>
    </source>
</evidence>
<feature type="compositionally biased region" description="Pro residues" evidence="1">
    <location>
        <begin position="92"/>
        <end position="104"/>
    </location>
</feature>
<evidence type="ECO:0000256" key="2">
    <source>
        <dbReference type="SAM" id="Phobius"/>
    </source>
</evidence>
<feature type="region of interest" description="Disordered" evidence="1">
    <location>
        <begin position="456"/>
        <end position="482"/>
    </location>
</feature>
<feature type="compositionally biased region" description="Polar residues" evidence="1">
    <location>
        <begin position="362"/>
        <end position="380"/>
    </location>
</feature>
<keyword evidence="4" id="KW-1185">Reference proteome</keyword>
<dbReference type="EMBL" id="RWJN01000477">
    <property type="protein sequence ID" value="TCD61345.1"/>
    <property type="molecule type" value="Genomic_DNA"/>
</dbReference>
<feature type="region of interest" description="Disordered" evidence="1">
    <location>
        <begin position="354"/>
        <end position="426"/>
    </location>
</feature>
<accession>A0A4R0R8A1</accession>
<evidence type="ECO:0000256" key="1">
    <source>
        <dbReference type="SAM" id="MobiDB-lite"/>
    </source>
</evidence>
<keyword evidence="2" id="KW-1133">Transmembrane helix</keyword>
<feature type="compositionally biased region" description="Polar residues" evidence="1">
    <location>
        <begin position="35"/>
        <end position="55"/>
    </location>
</feature>
<keyword evidence="2" id="KW-0472">Membrane</keyword>
<gene>
    <name evidence="3" type="ORF">EIP91_008572</name>
</gene>
<feature type="compositionally biased region" description="Low complexity" evidence="1">
    <location>
        <begin position="462"/>
        <end position="473"/>
    </location>
</feature>
<reference evidence="3 4" key="1">
    <citation type="submission" date="2018-11" db="EMBL/GenBank/DDBJ databases">
        <title>Genome assembly of Steccherinum ochraceum LE-BIN_3174, the white-rot fungus of the Steccherinaceae family (The Residual Polyporoid clade, Polyporales, Basidiomycota).</title>
        <authorList>
            <person name="Fedorova T.V."/>
            <person name="Glazunova O.A."/>
            <person name="Landesman E.O."/>
            <person name="Moiseenko K.V."/>
            <person name="Psurtseva N.V."/>
            <person name="Savinova O.S."/>
            <person name="Shakhova N.V."/>
            <person name="Tyazhelova T.V."/>
            <person name="Vasina D.V."/>
        </authorList>
    </citation>
    <scope>NUCLEOTIDE SEQUENCE [LARGE SCALE GENOMIC DNA]</scope>
    <source>
        <strain evidence="3 4">LE-BIN_3174</strain>
    </source>
</reference>